<dbReference type="Pfam" id="PF24329">
    <property type="entry name" value="FN-plug_TEN1-4"/>
    <property type="match status" value="1"/>
</dbReference>
<evidence type="ECO:0000256" key="1">
    <source>
        <dbReference type="ARBA" id="ARBA00022536"/>
    </source>
</evidence>
<evidence type="ECO:0000256" key="2">
    <source>
        <dbReference type="ARBA" id="ARBA00022737"/>
    </source>
</evidence>
<dbReference type="PANTHER" id="PTHR11219:SF63">
    <property type="entry name" value="TENEURIN-3 ISOFORM X1"/>
    <property type="match status" value="1"/>
</dbReference>
<reference evidence="5 6" key="1">
    <citation type="submission" date="2024-05" db="EMBL/GenBank/DDBJ databases">
        <title>Genome sequencing and assembly of Indian major carp, Cirrhinus mrigala (Hamilton, 1822).</title>
        <authorList>
            <person name="Mohindra V."/>
            <person name="Chowdhury L.M."/>
            <person name="Lal K."/>
            <person name="Jena J.K."/>
        </authorList>
    </citation>
    <scope>NUCLEOTIDE SEQUENCE [LARGE SCALE GENOMIC DNA]</scope>
    <source>
        <strain evidence="5">CM1030</strain>
        <tissue evidence="5">Blood</tissue>
    </source>
</reference>
<evidence type="ECO:0000259" key="4">
    <source>
        <dbReference type="Pfam" id="PF24329"/>
    </source>
</evidence>
<gene>
    <name evidence="5" type="ORF">M9458_028294</name>
</gene>
<keyword evidence="3" id="KW-1015">Disulfide bond</keyword>
<proteinExistence type="predicted"/>
<dbReference type="EMBL" id="JAMKFB020000014">
    <property type="protein sequence ID" value="KAL0175964.1"/>
    <property type="molecule type" value="Genomic_DNA"/>
</dbReference>
<dbReference type="InterPro" id="IPR051216">
    <property type="entry name" value="Teneurin"/>
</dbReference>
<feature type="non-terminal residue" evidence="5">
    <location>
        <position position="89"/>
    </location>
</feature>
<accession>A0ABD0PPI9</accession>
<name>A0ABD0PPI9_CIRMR</name>
<keyword evidence="2" id="KW-0677">Repeat</keyword>
<evidence type="ECO:0000313" key="6">
    <source>
        <dbReference type="Proteomes" id="UP001529510"/>
    </source>
</evidence>
<protein>
    <recommendedName>
        <fullName evidence="4">Teneurin 1-4-like FN-plug domain-containing protein</fullName>
    </recommendedName>
</protein>
<sequence>VLHEHTAIPGSDLDLIYLSSRASAYKPVLKVILTQSSVSFGLARVHLMVAVEGRMFQKQFPASPRLSYSFIWDKTDAYSQRVYGLAEAV</sequence>
<dbReference type="Proteomes" id="UP001529510">
    <property type="component" value="Unassembled WGS sequence"/>
</dbReference>
<comment type="caution">
    <text evidence="5">The sequence shown here is derived from an EMBL/GenBank/DDBJ whole genome shotgun (WGS) entry which is preliminary data.</text>
</comment>
<organism evidence="5 6">
    <name type="scientific">Cirrhinus mrigala</name>
    <name type="common">Mrigala</name>
    <dbReference type="NCBI Taxonomy" id="683832"/>
    <lineage>
        <taxon>Eukaryota</taxon>
        <taxon>Metazoa</taxon>
        <taxon>Chordata</taxon>
        <taxon>Craniata</taxon>
        <taxon>Vertebrata</taxon>
        <taxon>Euteleostomi</taxon>
        <taxon>Actinopterygii</taxon>
        <taxon>Neopterygii</taxon>
        <taxon>Teleostei</taxon>
        <taxon>Ostariophysi</taxon>
        <taxon>Cypriniformes</taxon>
        <taxon>Cyprinidae</taxon>
        <taxon>Labeoninae</taxon>
        <taxon>Labeonini</taxon>
        <taxon>Cirrhinus</taxon>
    </lineage>
</organism>
<dbReference type="InterPro" id="IPR057627">
    <property type="entry name" value="FN-plug_TEN1-4"/>
</dbReference>
<dbReference type="AlphaFoldDB" id="A0ABD0PPI9"/>
<keyword evidence="6" id="KW-1185">Reference proteome</keyword>
<evidence type="ECO:0000256" key="3">
    <source>
        <dbReference type="ARBA" id="ARBA00023157"/>
    </source>
</evidence>
<feature type="non-terminal residue" evidence="5">
    <location>
        <position position="1"/>
    </location>
</feature>
<evidence type="ECO:0000313" key="5">
    <source>
        <dbReference type="EMBL" id="KAL0175964.1"/>
    </source>
</evidence>
<dbReference type="PANTHER" id="PTHR11219">
    <property type="entry name" value="TENEURIN AND N-ACETYLGLUCOSAMINE-1-PHOSPHODIESTER ALPHA-N-ACETYLGLUCOSAMINIDASE"/>
    <property type="match status" value="1"/>
</dbReference>
<feature type="domain" description="Teneurin 1-4-like FN-plug" evidence="4">
    <location>
        <begin position="28"/>
        <end position="89"/>
    </location>
</feature>
<keyword evidence="1" id="KW-0245">EGF-like domain</keyword>